<evidence type="ECO:0000313" key="1">
    <source>
        <dbReference type="EMBL" id="JAE18275.1"/>
    </source>
</evidence>
<accession>A0A0A9FZJ4</accession>
<reference evidence="1" key="2">
    <citation type="journal article" date="2015" name="Data Brief">
        <title>Shoot transcriptome of the giant reed, Arundo donax.</title>
        <authorList>
            <person name="Barrero R.A."/>
            <person name="Guerrero F.D."/>
            <person name="Moolhuijzen P."/>
            <person name="Goolsby J.A."/>
            <person name="Tidwell J."/>
            <person name="Bellgard S.E."/>
            <person name="Bellgard M.I."/>
        </authorList>
    </citation>
    <scope>NUCLEOTIDE SEQUENCE</scope>
    <source>
        <tissue evidence="1">Shoot tissue taken approximately 20 cm above the soil surface</tissue>
    </source>
</reference>
<name>A0A0A9FZJ4_ARUDO</name>
<dbReference type="AlphaFoldDB" id="A0A0A9FZJ4"/>
<sequence>MNPESAIMIALFWQHPVGVRAYNFAVFFSGASP</sequence>
<reference evidence="1" key="1">
    <citation type="submission" date="2014-09" db="EMBL/GenBank/DDBJ databases">
        <authorList>
            <person name="Magalhaes I.L.F."/>
            <person name="Oliveira U."/>
            <person name="Santos F.R."/>
            <person name="Vidigal T.H.D.A."/>
            <person name="Brescovit A.D."/>
            <person name="Santos A.J."/>
        </authorList>
    </citation>
    <scope>NUCLEOTIDE SEQUENCE</scope>
    <source>
        <tissue evidence="1">Shoot tissue taken approximately 20 cm above the soil surface</tissue>
    </source>
</reference>
<protein>
    <submittedName>
        <fullName evidence="1">Uncharacterized protein</fullName>
    </submittedName>
</protein>
<organism evidence="1">
    <name type="scientific">Arundo donax</name>
    <name type="common">Giant reed</name>
    <name type="synonym">Donax arundinaceus</name>
    <dbReference type="NCBI Taxonomy" id="35708"/>
    <lineage>
        <taxon>Eukaryota</taxon>
        <taxon>Viridiplantae</taxon>
        <taxon>Streptophyta</taxon>
        <taxon>Embryophyta</taxon>
        <taxon>Tracheophyta</taxon>
        <taxon>Spermatophyta</taxon>
        <taxon>Magnoliopsida</taxon>
        <taxon>Liliopsida</taxon>
        <taxon>Poales</taxon>
        <taxon>Poaceae</taxon>
        <taxon>PACMAD clade</taxon>
        <taxon>Arundinoideae</taxon>
        <taxon>Arundineae</taxon>
        <taxon>Arundo</taxon>
    </lineage>
</organism>
<proteinExistence type="predicted"/>
<dbReference type="EMBL" id="GBRH01179621">
    <property type="protein sequence ID" value="JAE18275.1"/>
    <property type="molecule type" value="Transcribed_RNA"/>
</dbReference>